<organism evidence="1 2">
    <name type="scientific">Aphis craccivora</name>
    <name type="common">Cowpea aphid</name>
    <dbReference type="NCBI Taxonomy" id="307492"/>
    <lineage>
        <taxon>Eukaryota</taxon>
        <taxon>Metazoa</taxon>
        <taxon>Ecdysozoa</taxon>
        <taxon>Arthropoda</taxon>
        <taxon>Hexapoda</taxon>
        <taxon>Insecta</taxon>
        <taxon>Pterygota</taxon>
        <taxon>Neoptera</taxon>
        <taxon>Paraneoptera</taxon>
        <taxon>Hemiptera</taxon>
        <taxon>Sternorrhyncha</taxon>
        <taxon>Aphidomorpha</taxon>
        <taxon>Aphidoidea</taxon>
        <taxon>Aphididae</taxon>
        <taxon>Aphidini</taxon>
        <taxon>Aphis</taxon>
        <taxon>Aphis</taxon>
    </lineage>
</organism>
<evidence type="ECO:0000313" key="2">
    <source>
        <dbReference type="Proteomes" id="UP000478052"/>
    </source>
</evidence>
<protein>
    <submittedName>
        <fullName evidence="1">Sideroflexin-2-like</fullName>
    </submittedName>
</protein>
<sequence length="143" mass="16872">MIITSRNNAPISNFGGGFRWKSEYIWCIIEVKSKHFPTVFKKNQEKQKKSEGNTGIFTQNQLSTISTYCLTYGCNSKTNNCKYLKFLPHVYVTVIKTWLNFQNIMTFFILIHYLENVLDNKSCWFRKNKWAHFPFKSIGFGIM</sequence>
<dbReference type="AlphaFoldDB" id="A0A6G0Y8V8"/>
<comment type="caution">
    <text evidence="1">The sequence shown here is derived from an EMBL/GenBank/DDBJ whole genome shotgun (WGS) entry which is preliminary data.</text>
</comment>
<name>A0A6G0Y8V8_APHCR</name>
<dbReference type="EMBL" id="VUJU01005440">
    <property type="protein sequence ID" value="KAF0751226.1"/>
    <property type="molecule type" value="Genomic_DNA"/>
</dbReference>
<keyword evidence="2" id="KW-1185">Reference proteome</keyword>
<proteinExistence type="predicted"/>
<dbReference type="Proteomes" id="UP000478052">
    <property type="component" value="Unassembled WGS sequence"/>
</dbReference>
<gene>
    <name evidence="1" type="ORF">FWK35_00021851</name>
</gene>
<evidence type="ECO:0000313" key="1">
    <source>
        <dbReference type="EMBL" id="KAF0751226.1"/>
    </source>
</evidence>
<accession>A0A6G0Y8V8</accession>
<reference evidence="1 2" key="1">
    <citation type="submission" date="2019-08" db="EMBL/GenBank/DDBJ databases">
        <title>Whole genome of Aphis craccivora.</title>
        <authorList>
            <person name="Voronova N.V."/>
            <person name="Shulinski R.S."/>
            <person name="Bandarenka Y.V."/>
            <person name="Zhorov D.G."/>
            <person name="Warner D."/>
        </authorList>
    </citation>
    <scope>NUCLEOTIDE SEQUENCE [LARGE SCALE GENOMIC DNA]</scope>
    <source>
        <strain evidence="1">180601</strain>
        <tissue evidence="1">Whole Body</tissue>
    </source>
</reference>